<dbReference type="SUPFAM" id="SSF54277">
    <property type="entry name" value="CAD &amp; PB1 domains"/>
    <property type="match status" value="1"/>
</dbReference>
<accession>A0ABC8UJR8</accession>
<name>A0ABC8UJR8_9AQUA</name>
<comment type="caution">
    <text evidence="3">The sequence shown here is derived from an EMBL/GenBank/DDBJ whole genome shotgun (WGS) entry which is preliminary data.</text>
</comment>
<dbReference type="EMBL" id="CAUOFW020007980">
    <property type="protein sequence ID" value="CAK9181291.1"/>
    <property type="molecule type" value="Genomic_DNA"/>
</dbReference>
<feature type="domain" description="PB1" evidence="2">
    <location>
        <begin position="56"/>
        <end position="145"/>
    </location>
</feature>
<evidence type="ECO:0000256" key="1">
    <source>
        <dbReference type="SAM" id="MobiDB-lite"/>
    </source>
</evidence>
<dbReference type="InterPro" id="IPR000270">
    <property type="entry name" value="PB1_dom"/>
</dbReference>
<evidence type="ECO:0000259" key="2">
    <source>
        <dbReference type="SMART" id="SM00666"/>
    </source>
</evidence>
<dbReference type="Gene3D" id="3.10.20.90">
    <property type="entry name" value="Phosphatidylinositol 3-kinase Catalytic Subunit, Chain A, domain 1"/>
    <property type="match status" value="1"/>
</dbReference>
<feature type="compositionally biased region" description="Pro residues" evidence="1">
    <location>
        <begin position="249"/>
        <end position="260"/>
    </location>
</feature>
<sequence>MAYYHATEVESVTADSVTSTLRSDYHHHRIQDDNTSQTQQRVRFMCSFGGKILPRPHDNQLRYVGGDTRIVAVNRHTTFSSLLNKLSKLSGTTSTINIKYQLPNEDLDALITVTADEDVENMMEEFDRLSNNHKTARLRLFLFPTESDSRTSSISSLLDGSTRREHWFLDALNGRQGPGSVLERGRSEVSSIVSEVPDYLFGLDNSDDPPRESKLKNRNTVGENIPGSDPGSPDPVISSPFCSASSSLAPPPFPPIPDLPPVKTKPDKPVLIVESKEAQVEGVETGEPVAQQHTRFAGNPTWQYVSDSQYPGQPIQHIPIYYVPGPVQPGSVPVQQVPIGAPYLQPFPPPPGQVPVGFRQPVPGMGQVYGGGMRPATTMDPYDMSARVVPDAVNQPVYYGVRNGGLVPAYPGVVVQGGDEFQGPGTEAKLGRVSQS</sequence>
<dbReference type="SMART" id="SM00666">
    <property type="entry name" value="PB1"/>
    <property type="match status" value="1"/>
</dbReference>
<organism evidence="3 4">
    <name type="scientific">Ilex paraguariensis</name>
    <name type="common">yerba mate</name>
    <dbReference type="NCBI Taxonomy" id="185542"/>
    <lineage>
        <taxon>Eukaryota</taxon>
        <taxon>Viridiplantae</taxon>
        <taxon>Streptophyta</taxon>
        <taxon>Embryophyta</taxon>
        <taxon>Tracheophyta</taxon>
        <taxon>Spermatophyta</taxon>
        <taxon>Magnoliopsida</taxon>
        <taxon>eudicotyledons</taxon>
        <taxon>Gunneridae</taxon>
        <taxon>Pentapetalae</taxon>
        <taxon>asterids</taxon>
        <taxon>campanulids</taxon>
        <taxon>Aquifoliales</taxon>
        <taxon>Aquifoliaceae</taxon>
        <taxon>Ilex</taxon>
    </lineage>
</organism>
<dbReference type="CDD" id="cd06410">
    <property type="entry name" value="PB1_UP2"/>
    <property type="match status" value="1"/>
</dbReference>
<gene>
    <name evidence="3" type="ORF">ILEXP_LOCUS51344</name>
</gene>
<dbReference type="Pfam" id="PF00564">
    <property type="entry name" value="PB1"/>
    <property type="match status" value="1"/>
</dbReference>
<proteinExistence type="predicted"/>
<dbReference type="FunFam" id="3.10.20.90:FF:000058">
    <property type="entry name" value="Octicosapeptide/phox/Bem1p domain kinase superfamily protein"/>
    <property type="match status" value="1"/>
</dbReference>
<dbReference type="InterPro" id="IPR053198">
    <property type="entry name" value="Gynoecium_Dev_Regulator"/>
</dbReference>
<dbReference type="PANTHER" id="PTHR31066:SF33">
    <property type="entry name" value="OS07G0556300 PROTEIN"/>
    <property type="match status" value="1"/>
</dbReference>
<keyword evidence="4" id="KW-1185">Reference proteome</keyword>
<feature type="region of interest" description="Disordered" evidence="1">
    <location>
        <begin position="199"/>
        <end position="265"/>
    </location>
</feature>
<dbReference type="PANTHER" id="PTHR31066">
    <property type="entry name" value="OS05G0427100 PROTEIN-RELATED"/>
    <property type="match status" value="1"/>
</dbReference>
<reference evidence="3 4" key="1">
    <citation type="submission" date="2024-02" db="EMBL/GenBank/DDBJ databases">
        <authorList>
            <person name="Vignale AGUSTIN F."/>
            <person name="Sosa J E."/>
            <person name="Modenutti C."/>
        </authorList>
    </citation>
    <scope>NUCLEOTIDE SEQUENCE [LARGE SCALE GENOMIC DNA]</scope>
</reference>
<feature type="compositionally biased region" description="Low complexity" evidence="1">
    <location>
        <begin position="235"/>
        <end position="248"/>
    </location>
</feature>
<dbReference type="AlphaFoldDB" id="A0ABC8UJR8"/>
<dbReference type="Proteomes" id="UP001642360">
    <property type="component" value="Unassembled WGS sequence"/>
</dbReference>
<evidence type="ECO:0000313" key="4">
    <source>
        <dbReference type="Proteomes" id="UP001642360"/>
    </source>
</evidence>
<protein>
    <recommendedName>
        <fullName evidence="2">PB1 domain-containing protein</fullName>
    </recommendedName>
</protein>
<evidence type="ECO:0000313" key="3">
    <source>
        <dbReference type="EMBL" id="CAK9181291.1"/>
    </source>
</evidence>